<dbReference type="GO" id="GO:0004984">
    <property type="term" value="F:olfactory receptor activity"/>
    <property type="evidence" value="ECO:0007669"/>
    <property type="project" value="InterPro"/>
</dbReference>
<dbReference type="AlphaFoldDB" id="A0A4X2JQB2"/>
<dbReference type="InterPro" id="IPR000725">
    <property type="entry name" value="Olfact_rcpt"/>
</dbReference>
<feature type="transmembrane region" description="Helical" evidence="10">
    <location>
        <begin position="235"/>
        <end position="253"/>
    </location>
</feature>
<feature type="transmembrane region" description="Helical" evidence="10">
    <location>
        <begin position="61"/>
        <end position="86"/>
    </location>
</feature>
<reference evidence="12" key="3">
    <citation type="submission" date="2025-09" db="UniProtKB">
        <authorList>
            <consortium name="Ensembl"/>
        </authorList>
    </citation>
    <scope>IDENTIFICATION</scope>
</reference>
<keyword evidence="5 10" id="KW-0552">Olfaction</keyword>
<dbReference type="PROSITE" id="PS50262">
    <property type="entry name" value="G_PROTEIN_RECEP_F1_2"/>
    <property type="match status" value="1"/>
</dbReference>
<evidence type="ECO:0000256" key="5">
    <source>
        <dbReference type="ARBA" id="ARBA00022725"/>
    </source>
</evidence>
<dbReference type="SUPFAM" id="SSF81321">
    <property type="entry name" value="Family A G protein-coupled receptor-like"/>
    <property type="match status" value="1"/>
</dbReference>
<evidence type="ECO:0000256" key="7">
    <source>
        <dbReference type="ARBA" id="ARBA00023136"/>
    </source>
</evidence>
<dbReference type="FunFam" id="1.20.1070.10:FF:000001">
    <property type="entry name" value="Olfactory receptor"/>
    <property type="match status" value="1"/>
</dbReference>
<dbReference type="InterPro" id="IPR017452">
    <property type="entry name" value="GPCR_Rhodpsn_7TM"/>
</dbReference>
<dbReference type="GO" id="GO:0005886">
    <property type="term" value="C:plasma membrane"/>
    <property type="evidence" value="ECO:0007669"/>
    <property type="project" value="UniProtKB-SubCell"/>
</dbReference>
<keyword evidence="2 10" id="KW-1003">Cell membrane</keyword>
<feature type="transmembrane region" description="Helical" evidence="10">
    <location>
        <begin position="140"/>
        <end position="157"/>
    </location>
</feature>
<dbReference type="CDD" id="cd15225">
    <property type="entry name" value="7tmA_OR10A-like"/>
    <property type="match status" value="1"/>
</dbReference>
<feature type="transmembrane region" description="Helical" evidence="10">
    <location>
        <begin position="273"/>
        <end position="292"/>
    </location>
</feature>
<evidence type="ECO:0000259" key="11">
    <source>
        <dbReference type="PROSITE" id="PS50262"/>
    </source>
</evidence>
<keyword evidence="9" id="KW-0675">Receptor</keyword>
<dbReference type="InterPro" id="IPR000276">
    <property type="entry name" value="GPCR_Rhodpsn"/>
</dbReference>
<dbReference type="Gene3D" id="1.20.1070.10">
    <property type="entry name" value="Rhodopsin 7-helix transmembrane proteins"/>
    <property type="match status" value="1"/>
</dbReference>
<keyword evidence="6 10" id="KW-1133">Transmembrane helix</keyword>
<keyword evidence="7 10" id="KW-0472">Membrane</keyword>
<dbReference type="Pfam" id="PF13853">
    <property type="entry name" value="7tm_4"/>
    <property type="match status" value="1"/>
</dbReference>
<keyword evidence="4 9" id="KW-0812">Transmembrane</keyword>
<dbReference type="GeneTree" id="ENSGT01150000286972"/>
<dbReference type="PROSITE" id="PS00237">
    <property type="entry name" value="G_PROTEIN_RECEP_F1_1"/>
    <property type="match status" value="1"/>
</dbReference>
<feature type="domain" description="G-protein coupled receptors family 1 profile" evidence="11">
    <location>
        <begin position="41"/>
        <end position="290"/>
    </location>
</feature>
<organism evidence="12 13">
    <name type="scientific">Vombatus ursinus</name>
    <name type="common">Common wombat</name>
    <dbReference type="NCBI Taxonomy" id="29139"/>
    <lineage>
        <taxon>Eukaryota</taxon>
        <taxon>Metazoa</taxon>
        <taxon>Chordata</taxon>
        <taxon>Craniata</taxon>
        <taxon>Vertebrata</taxon>
        <taxon>Euteleostomi</taxon>
        <taxon>Mammalia</taxon>
        <taxon>Metatheria</taxon>
        <taxon>Diprotodontia</taxon>
        <taxon>Vombatidae</taxon>
        <taxon>Vombatus</taxon>
    </lineage>
</organism>
<evidence type="ECO:0000256" key="9">
    <source>
        <dbReference type="RuleBase" id="RU000688"/>
    </source>
</evidence>
<keyword evidence="8 9" id="KW-0807">Transducer</keyword>
<evidence type="ECO:0000256" key="8">
    <source>
        <dbReference type="ARBA" id="ARBA00023224"/>
    </source>
</evidence>
<reference evidence="12" key="2">
    <citation type="submission" date="2025-08" db="UniProtKB">
        <authorList>
            <consortium name="Ensembl"/>
        </authorList>
    </citation>
    <scope>IDENTIFICATION</scope>
</reference>
<evidence type="ECO:0000313" key="12">
    <source>
        <dbReference type="Ensembl" id="ENSVURP00010001494.1"/>
    </source>
</evidence>
<comment type="similarity">
    <text evidence="9">Belongs to the G-protein coupled receptor 1 family.</text>
</comment>
<evidence type="ECO:0000313" key="13">
    <source>
        <dbReference type="Proteomes" id="UP000314987"/>
    </source>
</evidence>
<proteinExistence type="inferred from homology"/>
<dbReference type="PRINTS" id="PR00245">
    <property type="entry name" value="OLFACTORYR"/>
</dbReference>
<feature type="transmembrane region" description="Helical" evidence="10">
    <location>
        <begin position="26"/>
        <end position="49"/>
    </location>
</feature>
<evidence type="ECO:0000256" key="6">
    <source>
        <dbReference type="ARBA" id="ARBA00022989"/>
    </source>
</evidence>
<evidence type="ECO:0000256" key="1">
    <source>
        <dbReference type="ARBA" id="ARBA00004651"/>
    </source>
</evidence>
<evidence type="ECO:0000256" key="3">
    <source>
        <dbReference type="ARBA" id="ARBA00022606"/>
    </source>
</evidence>
<reference evidence="13" key="1">
    <citation type="submission" date="2018-12" db="EMBL/GenBank/DDBJ databases">
        <authorList>
            <person name="Yazar S."/>
        </authorList>
    </citation>
    <scope>NUCLEOTIDE SEQUENCE [LARGE SCALE GENOMIC DNA]</scope>
</reference>
<dbReference type="GO" id="GO:0004930">
    <property type="term" value="F:G protein-coupled receptor activity"/>
    <property type="evidence" value="ECO:0007669"/>
    <property type="project" value="UniProtKB-KW"/>
</dbReference>
<dbReference type="Ensembl" id="ENSVURT00010001705.1">
    <property type="protein sequence ID" value="ENSVURP00010001494.1"/>
    <property type="gene ID" value="ENSVURG00010001273.1"/>
</dbReference>
<dbReference type="Proteomes" id="UP000314987">
    <property type="component" value="Unassembled WGS sequence"/>
</dbReference>
<evidence type="ECO:0000256" key="4">
    <source>
        <dbReference type="ARBA" id="ARBA00022692"/>
    </source>
</evidence>
<dbReference type="PANTHER" id="PTHR26453">
    <property type="entry name" value="OLFACTORY RECEPTOR"/>
    <property type="match status" value="1"/>
</dbReference>
<evidence type="ECO:0000256" key="10">
    <source>
        <dbReference type="RuleBase" id="RU363047"/>
    </source>
</evidence>
<feature type="transmembrane region" description="Helical" evidence="10">
    <location>
        <begin position="197"/>
        <end position="215"/>
    </location>
</feature>
<name>A0A4X2JQB2_VOMUR</name>
<protein>
    <recommendedName>
        <fullName evidence="10">Olfactory receptor</fullName>
    </recommendedName>
</protein>
<sequence length="309" mass="35032">MAEGNISLIMEFMLLGFSDLPNLQGFLFGLFLIIYTGILIGNGLIIVITKVEPVLQTPMYFFLRNFSFLEICYTSVILPRILVNLWTQKINISFTACAAQFCAFFVMAITENFLLTVMAYDRYVAICKPLNYPLIMNHRVCFQLVFGSWTIGIPVMIGQTYHVFSLPFCDSNKLNHVFCDIPPLLKLACSDTSVIEFSVYVVAVLFVMIPFLLIIRSYVKIISTILKLPSNTGKYKAFSTCSSHLIVVILFFGSATITYSRPKSNNSGRTDKILSLLYTIVTPMFNPMIYSLRNKDIIDALKKLLQAKW</sequence>
<keyword evidence="3 10" id="KW-0716">Sensory transduction</keyword>
<comment type="subcellular location">
    <subcellularLocation>
        <location evidence="1 10">Cell membrane</location>
        <topology evidence="1 10">Multi-pass membrane protein</topology>
    </subcellularLocation>
</comment>
<keyword evidence="9" id="KW-0297">G-protein coupled receptor</keyword>
<keyword evidence="13" id="KW-1185">Reference proteome</keyword>
<dbReference type="PRINTS" id="PR00237">
    <property type="entry name" value="GPCRRHODOPSN"/>
</dbReference>
<dbReference type="STRING" id="29139.ENSVURP00010001494"/>
<dbReference type="OMA" id="TEMMEFA"/>
<accession>A0A4X2JQB2</accession>
<evidence type="ECO:0000256" key="2">
    <source>
        <dbReference type="ARBA" id="ARBA00022475"/>
    </source>
</evidence>
<feature type="transmembrane region" description="Helical" evidence="10">
    <location>
        <begin position="92"/>
        <end position="120"/>
    </location>
</feature>